<evidence type="ECO:0000256" key="7">
    <source>
        <dbReference type="ARBA" id="ARBA00023136"/>
    </source>
</evidence>
<dbReference type="Proteomes" id="UP000501802">
    <property type="component" value="Chromosome"/>
</dbReference>
<name>A0A6G9AIY0_9BACT</name>
<evidence type="ECO:0000256" key="3">
    <source>
        <dbReference type="ARBA" id="ARBA00022448"/>
    </source>
</evidence>
<evidence type="ECO:0000256" key="5">
    <source>
        <dbReference type="ARBA" id="ARBA00022692"/>
    </source>
</evidence>
<dbReference type="InterPro" id="IPR013525">
    <property type="entry name" value="ABC2_TM"/>
</dbReference>
<evidence type="ECO:0000256" key="2">
    <source>
        <dbReference type="ARBA" id="ARBA00007783"/>
    </source>
</evidence>
<dbReference type="RefSeq" id="WP_167206538.1">
    <property type="nucleotide sequence ID" value="NZ_CP050063.1"/>
</dbReference>
<sequence>MRILKFLLRKEFRQIFRDKSILAMIFAMPSIQLIILPLAANFDVKNVNLAIVDNDHSTYSQRLISKVGSSGYFRIIEASHSFKEALHTVEDNRADLIMEIPAGFERNLVREGSQKLSLAVDAINGTKAGLGGAYLSRIIGDFNGDVRLQWIQPGRFNEATVIDVTSSNWFNPLGEYRFFMVPGILVLLLTLVGGFLSALNIVREKEIGTIEQINVTPIQKWQFILGKLIPFWVLGMIVFTIGLLIARLVYGIIPVGSLATLYLFAGVYLVALLGFGLLISTYSDTQVQAMFVAFFFVMIFILMSGLFTAIDSMPPWARAIAYMTPVTHFIEVVRMIILKGSGLADVTRQLLYEVGFAIVLNGWAIWNYRKTN</sequence>
<proteinExistence type="inferred from homology"/>
<accession>A0A6G9AIY0</accession>
<feature type="transmembrane region" description="Helical" evidence="8">
    <location>
        <begin position="229"/>
        <end position="253"/>
    </location>
</feature>
<keyword evidence="7 8" id="KW-0472">Membrane</keyword>
<feature type="transmembrane region" description="Helical" evidence="8">
    <location>
        <begin position="259"/>
        <end position="279"/>
    </location>
</feature>
<dbReference type="AlphaFoldDB" id="A0A6G9AIY0"/>
<feature type="domain" description="ABC transmembrane type-2" evidence="9">
    <location>
        <begin position="146"/>
        <end position="371"/>
    </location>
</feature>
<evidence type="ECO:0000256" key="6">
    <source>
        <dbReference type="ARBA" id="ARBA00022989"/>
    </source>
</evidence>
<dbReference type="Pfam" id="PF12698">
    <property type="entry name" value="ABC2_membrane_3"/>
    <property type="match status" value="1"/>
</dbReference>
<comment type="similarity">
    <text evidence="2">Belongs to the ABC-2 integral membrane protein family.</text>
</comment>
<organism evidence="10 11">
    <name type="scientific">Spirosoma aureum</name>
    <dbReference type="NCBI Taxonomy" id="2692134"/>
    <lineage>
        <taxon>Bacteria</taxon>
        <taxon>Pseudomonadati</taxon>
        <taxon>Bacteroidota</taxon>
        <taxon>Cytophagia</taxon>
        <taxon>Cytophagales</taxon>
        <taxon>Cytophagaceae</taxon>
        <taxon>Spirosoma</taxon>
    </lineage>
</organism>
<dbReference type="InterPro" id="IPR051449">
    <property type="entry name" value="ABC-2_transporter_component"/>
</dbReference>
<dbReference type="Gene3D" id="3.40.1710.10">
    <property type="entry name" value="abc type-2 transporter like domain"/>
    <property type="match status" value="1"/>
</dbReference>
<dbReference type="EMBL" id="CP050063">
    <property type="protein sequence ID" value="QIP12421.1"/>
    <property type="molecule type" value="Genomic_DNA"/>
</dbReference>
<evidence type="ECO:0000256" key="4">
    <source>
        <dbReference type="ARBA" id="ARBA00022475"/>
    </source>
</evidence>
<keyword evidence="3" id="KW-0813">Transport</keyword>
<evidence type="ECO:0000259" key="9">
    <source>
        <dbReference type="PROSITE" id="PS51012"/>
    </source>
</evidence>
<feature type="transmembrane region" description="Helical" evidence="8">
    <location>
        <begin position="316"/>
        <end position="338"/>
    </location>
</feature>
<dbReference type="KEGG" id="spib:G8759_07165"/>
<feature type="transmembrane region" description="Helical" evidence="8">
    <location>
        <begin position="178"/>
        <end position="202"/>
    </location>
</feature>
<evidence type="ECO:0000313" key="11">
    <source>
        <dbReference type="Proteomes" id="UP000501802"/>
    </source>
</evidence>
<evidence type="ECO:0000256" key="8">
    <source>
        <dbReference type="SAM" id="Phobius"/>
    </source>
</evidence>
<dbReference type="InterPro" id="IPR047817">
    <property type="entry name" value="ABC2_TM_bact-type"/>
</dbReference>
<evidence type="ECO:0000313" key="10">
    <source>
        <dbReference type="EMBL" id="QIP12421.1"/>
    </source>
</evidence>
<dbReference type="PANTHER" id="PTHR30294:SF29">
    <property type="entry name" value="MULTIDRUG ABC TRANSPORTER PERMEASE YBHS-RELATED"/>
    <property type="match status" value="1"/>
</dbReference>
<feature type="transmembrane region" description="Helical" evidence="8">
    <location>
        <begin position="291"/>
        <end position="310"/>
    </location>
</feature>
<dbReference type="PANTHER" id="PTHR30294">
    <property type="entry name" value="MEMBRANE COMPONENT OF ABC TRANSPORTER YHHJ-RELATED"/>
    <property type="match status" value="1"/>
</dbReference>
<keyword evidence="11" id="KW-1185">Reference proteome</keyword>
<gene>
    <name evidence="10" type="ORF">G8759_07165</name>
</gene>
<dbReference type="GO" id="GO:0005886">
    <property type="term" value="C:plasma membrane"/>
    <property type="evidence" value="ECO:0007669"/>
    <property type="project" value="UniProtKB-SubCell"/>
</dbReference>
<protein>
    <submittedName>
        <fullName evidence="10">ABC transporter permease</fullName>
    </submittedName>
</protein>
<dbReference type="PROSITE" id="PS51012">
    <property type="entry name" value="ABC_TM2"/>
    <property type="match status" value="1"/>
</dbReference>
<keyword evidence="6 8" id="KW-1133">Transmembrane helix</keyword>
<reference evidence="10 11" key="1">
    <citation type="submission" date="2020-03" db="EMBL/GenBank/DDBJ databases">
        <authorList>
            <person name="Kim M.K."/>
        </authorList>
    </citation>
    <scope>NUCLEOTIDE SEQUENCE [LARGE SCALE GENOMIC DNA]</scope>
    <source>
        <strain evidence="10 11">BT328</strain>
    </source>
</reference>
<feature type="transmembrane region" description="Helical" evidence="8">
    <location>
        <begin position="350"/>
        <end position="368"/>
    </location>
</feature>
<feature type="transmembrane region" description="Helical" evidence="8">
    <location>
        <begin position="21"/>
        <end position="40"/>
    </location>
</feature>
<comment type="subcellular location">
    <subcellularLocation>
        <location evidence="1">Cell membrane</location>
        <topology evidence="1">Multi-pass membrane protein</topology>
    </subcellularLocation>
</comment>
<dbReference type="GO" id="GO:0140359">
    <property type="term" value="F:ABC-type transporter activity"/>
    <property type="evidence" value="ECO:0007669"/>
    <property type="project" value="InterPro"/>
</dbReference>
<evidence type="ECO:0000256" key="1">
    <source>
        <dbReference type="ARBA" id="ARBA00004651"/>
    </source>
</evidence>
<keyword evidence="4" id="KW-1003">Cell membrane</keyword>
<keyword evidence="5 8" id="KW-0812">Transmembrane</keyword>